<comment type="similarity">
    <text evidence="2">Belongs to the methyl-accepting chemotaxis (MCP) protein family.</text>
</comment>
<evidence type="ECO:0000313" key="10">
    <source>
        <dbReference type="Proteomes" id="UP000481033"/>
    </source>
</evidence>
<dbReference type="SMART" id="SM00283">
    <property type="entry name" value="MA"/>
    <property type="match status" value="1"/>
</dbReference>
<feature type="coiled-coil region" evidence="4">
    <location>
        <begin position="454"/>
        <end position="495"/>
    </location>
</feature>
<feature type="transmembrane region" description="Helical" evidence="6">
    <location>
        <begin position="386"/>
        <end position="409"/>
    </location>
</feature>
<name>A0A6M0RME4_9CYAN</name>
<dbReference type="InterPro" id="IPR003660">
    <property type="entry name" value="HAMP_dom"/>
</dbReference>
<keyword evidence="6" id="KW-1133">Transmembrane helix</keyword>
<feature type="transmembrane region" description="Helical" evidence="6">
    <location>
        <begin position="47"/>
        <end position="68"/>
    </location>
</feature>
<dbReference type="PANTHER" id="PTHR32089">
    <property type="entry name" value="METHYL-ACCEPTING CHEMOTAXIS PROTEIN MCPB"/>
    <property type="match status" value="1"/>
</dbReference>
<evidence type="ECO:0000256" key="4">
    <source>
        <dbReference type="SAM" id="Coils"/>
    </source>
</evidence>
<dbReference type="Proteomes" id="UP000481033">
    <property type="component" value="Unassembled WGS sequence"/>
</dbReference>
<dbReference type="AlphaFoldDB" id="A0A6M0RME4"/>
<dbReference type="Gene3D" id="6.10.340.10">
    <property type="match status" value="1"/>
</dbReference>
<feature type="domain" description="HAMP" evidence="8">
    <location>
        <begin position="410"/>
        <end position="462"/>
    </location>
</feature>
<evidence type="ECO:0000256" key="5">
    <source>
        <dbReference type="SAM" id="MobiDB-lite"/>
    </source>
</evidence>
<dbReference type="PANTHER" id="PTHR32089:SF114">
    <property type="entry name" value="METHYL-ACCEPTING CHEMOTAXIS PROTEIN MCPB"/>
    <property type="match status" value="1"/>
</dbReference>
<sequence length="808" mass="86522">MIMVSSSVNQNPSLTETSSLVKNGLSGASRVQNQSKVTQGQTLTQRLLTYVLPTALIPLIVAGAVEFFTVKQKAKTQALENLKLESLLAAEAANVFVVDTLKIPEVIGLNPSVRQALVTDAKKAVSKNWHTTPIDALETSFSSTKLLTPNSSLNQYLKDVAVVEGFGEIFFTERHGFNVAYSNVTSDFVQRDEEWWQVASQKGYFVSSVVSDESAGIDGIEMSRSILEPSNNNFLGVIKTLVPVEALHAELTTLLSAILQDNQVIEILDARSGTPVAVVSSEGTQVEAESLLGTESIKVIAKELDNALNTPDYTVDDIIEDIRAAVELPDLEIKLEKVNQEYLGLYLSSLFQLEGIYYSITTVPGTNWVALAVVKEAEVNAAGNDLIRTFGVTTLALALLATVVLSVLARQLASPLKSLTSTAAAAAGGQLEIRAPLAGTVETKTLGAGFNSLLNQLQTLLQEQTAVAQEQERQRAELENEIAQLMEDVGDAADGDLRVRAQLSEGDVGIVADLFNSIIENLRLTTKQVKKSTGQVTSSLSENEAAIQELSVQAIAEVESLKDTMEAVEDIGQSIQEVANNAGEASVLTQDTYATVKAGTSSMDQTVASIVGLRSTVGETAKKIKRLGESAQKISQTVSLIDEIALKTNLLAVNASVEAARAGEMGEGFTAVAEQVGSLAEQSSSATKEIAQIVAEIQTETQEVVESIETGTAQVVDSTNLVETTKQRLTEALNKSEQINELMQKISASTKYQTESSSAVNALVREVAEESEKRSESAQQMAQAMKDATEVAQELEASVEQFKIGDKN</sequence>
<dbReference type="GO" id="GO:0007165">
    <property type="term" value="P:signal transduction"/>
    <property type="evidence" value="ECO:0007669"/>
    <property type="project" value="UniProtKB-KW"/>
</dbReference>
<accession>A0A6M0RME4</accession>
<comment type="caution">
    <text evidence="9">The sequence shown here is derived from an EMBL/GenBank/DDBJ whole genome shotgun (WGS) entry which is preliminary data.</text>
</comment>
<dbReference type="SMART" id="SM00304">
    <property type="entry name" value="HAMP"/>
    <property type="match status" value="2"/>
</dbReference>
<dbReference type="Pfam" id="PF00015">
    <property type="entry name" value="MCPsignal"/>
    <property type="match status" value="1"/>
</dbReference>
<evidence type="ECO:0000259" key="7">
    <source>
        <dbReference type="PROSITE" id="PS50111"/>
    </source>
</evidence>
<feature type="domain" description="Methyl-accepting transducer" evidence="7">
    <location>
        <begin position="532"/>
        <end position="768"/>
    </location>
</feature>
<keyword evidence="10" id="KW-1185">Reference proteome</keyword>
<dbReference type="SUPFAM" id="SSF58104">
    <property type="entry name" value="Methyl-accepting chemotaxis protein (MCP) signaling domain"/>
    <property type="match status" value="1"/>
</dbReference>
<dbReference type="Gene3D" id="1.10.287.950">
    <property type="entry name" value="Methyl-accepting chemotaxis protein"/>
    <property type="match status" value="1"/>
</dbReference>
<evidence type="ECO:0000256" key="2">
    <source>
        <dbReference type="ARBA" id="ARBA00029447"/>
    </source>
</evidence>
<keyword evidence="6" id="KW-0472">Membrane</keyword>
<dbReference type="GO" id="GO:0016020">
    <property type="term" value="C:membrane"/>
    <property type="evidence" value="ECO:0007669"/>
    <property type="project" value="InterPro"/>
</dbReference>
<keyword evidence="6" id="KW-0812">Transmembrane</keyword>
<evidence type="ECO:0000256" key="1">
    <source>
        <dbReference type="ARBA" id="ARBA00023224"/>
    </source>
</evidence>
<feature type="transmembrane region" description="Helical" evidence="6">
    <location>
        <begin position="355"/>
        <end position="374"/>
    </location>
</feature>
<dbReference type="Pfam" id="PF00672">
    <property type="entry name" value="HAMP"/>
    <property type="match status" value="1"/>
</dbReference>
<gene>
    <name evidence="9" type="ORF">DXZ20_16950</name>
</gene>
<keyword evidence="1 3" id="KW-0807">Transducer</keyword>
<protein>
    <submittedName>
        <fullName evidence="9">Methyl-accepting chemotaxis protein</fullName>
    </submittedName>
</protein>
<feature type="region of interest" description="Disordered" evidence="5">
    <location>
        <begin position="768"/>
        <end position="789"/>
    </location>
</feature>
<dbReference type="EMBL" id="QXHD01000004">
    <property type="protein sequence ID" value="NEZ57329.1"/>
    <property type="molecule type" value="Genomic_DNA"/>
</dbReference>
<evidence type="ECO:0000313" key="9">
    <source>
        <dbReference type="EMBL" id="NEZ57329.1"/>
    </source>
</evidence>
<dbReference type="PROSITE" id="PS50111">
    <property type="entry name" value="CHEMOTAXIS_TRANSDUC_2"/>
    <property type="match status" value="1"/>
</dbReference>
<proteinExistence type="inferred from homology"/>
<evidence type="ECO:0000256" key="6">
    <source>
        <dbReference type="SAM" id="Phobius"/>
    </source>
</evidence>
<evidence type="ECO:0000259" key="8">
    <source>
        <dbReference type="PROSITE" id="PS50885"/>
    </source>
</evidence>
<dbReference type="PROSITE" id="PS50885">
    <property type="entry name" value="HAMP"/>
    <property type="match status" value="1"/>
</dbReference>
<evidence type="ECO:0000256" key="3">
    <source>
        <dbReference type="PROSITE-ProRule" id="PRU00284"/>
    </source>
</evidence>
<dbReference type="InterPro" id="IPR004089">
    <property type="entry name" value="MCPsignal_dom"/>
</dbReference>
<keyword evidence="4" id="KW-0175">Coiled coil</keyword>
<reference evidence="9 10" key="1">
    <citation type="journal article" date="2020" name="Microb. Ecol.">
        <title>Ecogenomics of the Marine Benthic Filamentous Cyanobacterium Adonisia.</title>
        <authorList>
            <person name="Walter J.M."/>
            <person name="Coutinho F.H."/>
            <person name="Leomil L."/>
            <person name="Hargreaves P.I."/>
            <person name="Campeao M.E."/>
            <person name="Vieira V.V."/>
            <person name="Silva B.S."/>
            <person name="Fistarol G.O."/>
            <person name="Salomon P.S."/>
            <person name="Sawabe T."/>
            <person name="Mino S."/>
            <person name="Hosokawa M."/>
            <person name="Miyashita H."/>
            <person name="Maruyama F."/>
            <person name="van Verk M.C."/>
            <person name="Dutilh B.E."/>
            <person name="Thompson C.C."/>
            <person name="Thompson F.L."/>
        </authorList>
    </citation>
    <scope>NUCLEOTIDE SEQUENCE [LARGE SCALE GENOMIC DNA]</scope>
    <source>
        <strain evidence="9 10">CCMR0081</strain>
    </source>
</reference>
<organism evidence="9 10">
    <name type="scientific">Adonisia turfae CCMR0081</name>
    <dbReference type="NCBI Taxonomy" id="2292702"/>
    <lineage>
        <taxon>Bacteria</taxon>
        <taxon>Bacillati</taxon>
        <taxon>Cyanobacteriota</taxon>
        <taxon>Adonisia</taxon>
        <taxon>Adonisia turfae</taxon>
    </lineage>
</organism>